<dbReference type="InterPro" id="IPR017938">
    <property type="entry name" value="Riboflavin_synthase-like_b-brl"/>
</dbReference>
<evidence type="ECO:0000313" key="4">
    <source>
        <dbReference type="Proteomes" id="UP001216595"/>
    </source>
</evidence>
<dbReference type="Pfam" id="PF08021">
    <property type="entry name" value="FAD_binding_9"/>
    <property type="match status" value="1"/>
</dbReference>
<dbReference type="RefSeq" id="WP_272739729.1">
    <property type="nucleotide sequence ID" value="NZ_JAQQKW010000001.1"/>
</dbReference>
<gene>
    <name evidence="3" type="ORF">PQU94_01515</name>
</gene>
<evidence type="ECO:0000259" key="2">
    <source>
        <dbReference type="PROSITE" id="PS51384"/>
    </source>
</evidence>
<dbReference type="Gene3D" id="2.40.30.10">
    <property type="entry name" value="Translation factors"/>
    <property type="match status" value="1"/>
</dbReference>
<dbReference type="SUPFAM" id="SSF63380">
    <property type="entry name" value="Riboflavin synthase domain-like"/>
    <property type="match status" value="1"/>
</dbReference>
<evidence type="ECO:0000256" key="1">
    <source>
        <dbReference type="ARBA" id="ARBA00035644"/>
    </source>
</evidence>
<dbReference type="InterPro" id="IPR007037">
    <property type="entry name" value="SIP_rossman_dom"/>
</dbReference>
<protein>
    <submittedName>
        <fullName evidence="3">Siderophore-interacting protein</fullName>
    </submittedName>
</protein>
<dbReference type="InterPro" id="IPR039261">
    <property type="entry name" value="FNR_nucleotide-bd"/>
</dbReference>
<comment type="similarity">
    <text evidence="1">Belongs to the SIP oxidoreductase family.</text>
</comment>
<comment type="caution">
    <text evidence="3">The sequence shown here is derived from an EMBL/GenBank/DDBJ whole genome shotgun (WGS) entry which is preliminary data.</text>
</comment>
<dbReference type="CDD" id="cd06193">
    <property type="entry name" value="siderophore_interacting"/>
    <property type="match status" value="1"/>
</dbReference>
<dbReference type="InterPro" id="IPR017927">
    <property type="entry name" value="FAD-bd_FR_type"/>
</dbReference>
<evidence type="ECO:0000313" key="3">
    <source>
        <dbReference type="EMBL" id="MDC7692952.1"/>
    </source>
</evidence>
<dbReference type="PROSITE" id="PS51384">
    <property type="entry name" value="FAD_FR"/>
    <property type="match status" value="1"/>
</dbReference>
<name>A0ABT5IA98_9CAUL</name>
<dbReference type="InterPro" id="IPR013113">
    <property type="entry name" value="SIP_FAD-bd"/>
</dbReference>
<accession>A0ABT5IA98</accession>
<keyword evidence="4" id="KW-1185">Reference proteome</keyword>
<proteinExistence type="inferred from homology"/>
<dbReference type="PANTHER" id="PTHR30157:SF0">
    <property type="entry name" value="NADPH-DEPENDENT FERRIC-CHELATE REDUCTASE"/>
    <property type="match status" value="1"/>
</dbReference>
<dbReference type="Pfam" id="PF04954">
    <property type="entry name" value="SIP"/>
    <property type="match status" value="1"/>
</dbReference>
<dbReference type="InterPro" id="IPR039374">
    <property type="entry name" value="SIP_fam"/>
</dbReference>
<dbReference type="Gene3D" id="3.40.50.80">
    <property type="entry name" value="Nucleotide-binding domain of ferredoxin-NADP reductase (FNR) module"/>
    <property type="match status" value="1"/>
</dbReference>
<reference evidence="3 4" key="1">
    <citation type="submission" date="2023-01" db="EMBL/GenBank/DDBJ databases">
        <title>Novel species of the genus Asticcacaulis isolated from rivers.</title>
        <authorList>
            <person name="Lu H."/>
        </authorList>
    </citation>
    <scope>NUCLEOTIDE SEQUENCE [LARGE SCALE GENOMIC DNA]</scope>
    <source>
        <strain evidence="3 4">DXS10W</strain>
    </source>
</reference>
<dbReference type="Proteomes" id="UP001216595">
    <property type="component" value="Unassembled WGS sequence"/>
</dbReference>
<sequence>MAEDNCTPLRVRFELRRRELRVAERIRLTPNMMRLILSGDLEGFQSLGFDDHVKLLFADPQGGETPVMRDYTPRAFDVSNGRLTLDFALHDPAGPATQWALQAKVGDTLHIGGPRGSLVWPDVFAHYILIGDETALPAIGRRLETAPAGQAITVLVMVETAAERQAWVTQAKADIHWLYRAQADDVLSVIDALTLPADTHIWIAGEAQWARTVRAHLHDKGLNPKGIKASGYWLKGEAGAHQALD</sequence>
<organism evidence="3 4">
    <name type="scientific">Asticcacaulis currens</name>
    <dbReference type="NCBI Taxonomy" id="2984210"/>
    <lineage>
        <taxon>Bacteria</taxon>
        <taxon>Pseudomonadati</taxon>
        <taxon>Pseudomonadota</taxon>
        <taxon>Alphaproteobacteria</taxon>
        <taxon>Caulobacterales</taxon>
        <taxon>Caulobacteraceae</taxon>
        <taxon>Asticcacaulis</taxon>
    </lineage>
</organism>
<dbReference type="EMBL" id="JAQQKW010000001">
    <property type="protein sequence ID" value="MDC7692952.1"/>
    <property type="molecule type" value="Genomic_DNA"/>
</dbReference>
<dbReference type="PANTHER" id="PTHR30157">
    <property type="entry name" value="FERRIC REDUCTASE, NADPH-DEPENDENT"/>
    <property type="match status" value="1"/>
</dbReference>
<feature type="domain" description="FAD-binding FR-type" evidence="2">
    <location>
        <begin position="15"/>
        <end position="121"/>
    </location>
</feature>